<feature type="transmembrane region" description="Helical" evidence="1">
    <location>
        <begin position="536"/>
        <end position="557"/>
    </location>
</feature>
<dbReference type="EMBL" id="UAWL01000006">
    <property type="protein sequence ID" value="SQB97466.1"/>
    <property type="molecule type" value="Genomic_DNA"/>
</dbReference>
<feature type="transmembrane region" description="Helical" evidence="1">
    <location>
        <begin position="200"/>
        <end position="220"/>
    </location>
</feature>
<feature type="transmembrane region" description="Helical" evidence="1">
    <location>
        <begin position="447"/>
        <end position="466"/>
    </location>
</feature>
<accession>A0A2X3BDM8</accession>
<dbReference type="Proteomes" id="UP000250166">
    <property type="component" value="Unassembled WGS sequence"/>
</dbReference>
<evidence type="ECO:0000313" key="3">
    <source>
        <dbReference type="Proteomes" id="UP000250166"/>
    </source>
</evidence>
<dbReference type="RefSeq" id="WP_112058221.1">
    <property type="nucleotide sequence ID" value="NZ_UAWL01000006.1"/>
</dbReference>
<organism evidence="2 3">
    <name type="scientific">Helicobacter fennelliae</name>
    <dbReference type="NCBI Taxonomy" id="215"/>
    <lineage>
        <taxon>Bacteria</taxon>
        <taxon>Pseudomonadati</taxon>
        <taxon>Campylobacterota</taxon>
        <taxon>Epsilonproteobacteria</taxon>
        <taxon>Campylobacterales</taxon>
        <taxon>Helicobacteraceae</taxon>
        <taxon>Helicobacter</taxon>
    </lineage>
</organism>
<feature type="transmembrane region" description="Helical" evidence="1">
    <location>
        <begin position="325"/>
        <end position="343"/>
    </location>
</feature>
<dbReference type="AlphaFoldDB" id="A0A2X3BDM8"/>
<feature type="transmembrane region" description="Helical" evidence="1">
    <location>
        <begin position="563"/>
        <end position="583"/>
    </location>
</feature>
<evidence type="ECO:0008006" key="4">
    <source>
        <dbReference type="Google" id="ProtNLM"/>
    </source>
</evidence>
<evidence type="ECO:0000313" key="2">
    <source>
        <dbReference type="EMBL" id="SQB97466.1"/>
    </source>
</evidence>
<proteinExistence type="predicted"/>
<keyword evidence="1" id="KW-1133">Transmembrane helix</keyword>
<protein>
    <recommendedName>
        <fullName evidence="4">Glycosyltransferase RgtA/B/C/D-like domain-containing protein</fullName>
    </recommendedName>
</protein>
<feature type="transmembrane region" description="Helical" evidence="1">
    <location>
        <begin position="500"/>
        <end position="524"/>
    </location>
</feature>
<gene>
    <name evidence="2" type="ORF">NCTC13102_00197</name>
</gene>
<feature type="transmembrane region" description="Helical" evidence="1">
    <location>
        <begin position="590"/>
        <end position="606"/>
    </location>
</feature>
<sequence length="709" mass="81233">MGNKYIKICFGIWSAICLIALGSVFYLEIQSKSGAYQARMIVKNQLEKSPEDFAKISLLAPPPKAFYKYDIKLKFYTNIFRPQAPNILLTPISNPIDTIAAHIDKSEILSLENHNRAHHYTLITTKKLTQGDMLGVLDYAIEVRWKSICMQILSIYIFPILLALLYFGLLKLESRRLFPFSKISESKPIVPFAQNYPNTKILLCMCGVIFVCGLFMRFYYANQKEILFVDEAWSIAIASSSKGCMALSNDGCQDKIYYDEFGKTIKEQELWRDKSFASAFIDIKNLYLTNNGDAHAHTNLYYTLFRLWNIGVQTGDLQWIMQRGIGLNIAFYCLSFLFGFLFVRKLIGFNYLVPLFLGVVFLNGASVSNTLFMREYALQECLLLAFCLMLSLFYFNQKNSFKFLGLFVLVTSLLLLSGYFMIVFVALCFGIIGFLTLREHKPSKFKVLCCVGVVALVGCELLFPLYSRGFFGGHAHSATSKVSNATFSNLTNSLDAYIEILHVHLFNFITLIVLFMLFVFKPFIKDKAFMQSKNAVMFLVLIVVGFAFGIVIIYLAPWKMLRYVVASLPLVGLVVVLVFVPYLAKKYTKIGISAGVVLLGGLIYYQEIGFLKFPEPRMYGMEFVLQEKDDIEIPTIYNVRSSYLACHIIPYFSDFRKYYFIDNVDDAIKKVKEFKQVYLITQYPIPEQELQILSKKDIFIDSRIYLIQN</sequence>
<feature type="transmembrane region" description="Helical" evidence="1">
    <location>
        <begin position="377"/>
        <end position="395"/>
    </location>
</feature>
<feature type="transmembrane region" description="Helical" evidence="1">
    <location>
        <begin position="12"/>
        <end position="29"/>
    </location>
</feature>
<feature type="transmembrane region" description="Helical" evidence="1">
    <location>
        <begin position="407"/>
        <end position="435"/>
    </location>
</feature>
<reference evidence="2 3" key="1">
    <citation type="submission" date="2018-06" db="EMBL/GenBank/DDBJ databases">
        <authorList>
            <consortium name="Pathogen Informatics"/>
            <person name="Doyle S."/>
        </authorList>
    </citation>
    <scope>NUCLEOTIDE SEQUENCE [LARGE SCALE GENOMIC DNA]</scope>
    <source>
        <strain evidence="2 3">NCTC13102</strain>
    </source>
</reference>
<name>A0A2X3BDM8_9HELI</name>
<feature type="transmembrane region" description="Helical" evidence="1">
    <location>
        <begin position="349"/>
        <end position="365"/>
    </location>
</feature>
<feature type="transmembrane region" description="Helical" evidence="1">
    <location>
        <begin position="148"/>
        <end position="169"/>
    </location>
</feature>
<keyword evidence="1" id="KW-0812">Transmembrane</keyword>
<keyword evidence="1" id="KW-0472">Membrane</keyword>
<evidence type="ECO:0000256" key="1">
    <source>
        <dbReference type="SAM" id="Phobius"/>
    </source>
</evidence>